<dbReference type="AlphaFoldDB" id="J9GNN2"/>
<sequence length="46" mass="5400">MLGLFAHGSDRLLTFRSCILTYLVSCCQLCEQIHRLKFQAKLSLRW</sequence>
<reference evidence="1" key="1">
    <citation type="journal article" date="2012" name="PLoS ONE">
        <title>Gene sets for utilization of primary and secondary nutrition supplies in the distal gut of endangered iberian lynx.</title>
        <authorList>
            <person name="Alcaide M."/>
            <person name="Messina E."/>
            <person name="Richter M."/>
            <person name="Bargiela R."/>
            <person name="Peplies J."/>
            <person name="Huws S.A."/>
            <person name="Newbold C.J."/>
            <person name="Golyshin P.N."/>
            <person name="Simon M.A."/>
            <person name="Lopez G."/>
            <person name="Yakimov M.M."/>
            <person name="Ferrer M."/>
        </authorList>
    </citation>
    <scope>NUCLEOTIDE SEQUENCE</scope>
</reference>
<organism evidence="1">
    <name type="scientific">gut metagenome</name>
    <dbReference type="NCBI Taxonomy" id="749906"/>
    <lineage>
        <taxon>unclassified sequences</taxon>
        <taxon>metagenomes</taxon>
        <taxon>organismal metagenomes</taxon>
    </lineage>
</organism>
<gene>
    <name evidence="1" type="ORF">EVA_07947</name>
</gene>
<evidence type="ECO:0000313" key="1">
    <source>
        <dbReference type="EMBL" id="EJX03943.1"/>
    </source>
</evidence>
<proteinExistence type="predicted"/>
<dbReference type="EMBL" id="AMCI01001979">
    <property type="protein sequence ID" value="EJX03943.1"/>
    <property type="molecule type" value="Genomic_DNA"/>
</dbReference>
<comment type="caution">
    <text evidence="1">The sequence shown here is derived from an EMBL/GenBank/DDBJ whole genome shotgun (WGS) entry which is preliminary data.</text>
</comment>
<protein>
    <submittedName>
        <fullName evidence="1">Uncharacterized protein</fullName>
    </submittedName>
</protein>
<accession>J9GNN2</accession>
<name>J9GNN2_9ZZZZ</name>